<keyword evidence="2 4" id="KW-0479">Metal-binding</keyword>
<evidence type="ECO:0000313" key="7">
    <source>
        <dbReference type="Proteomes" id="UP000557307"/>
    </source>
</evidence>
<dbReference type="EMBL" id="JACHGF010000003">
    <property type="protein sequence ID" value="MBB5284345.1"/>
    <property type="molecule type" value="Genomic_DNA"/>
</dbReference>
<protein>
    <recommendedName>
        <fullName evidence="5">Cytochrome c domain-containing protein</fullName>
    </recommendedName>
</protein>
<reference evidence="6 7" key="1">
    <citation type="submission" date="2020-08" db="EMBL/GenBank/DDBJ databases">
        <title>Genomic Encyclopedia of Type Strains, Phase IV (KMG-IV): sequencing the most valuable type-strain genomes for metagenomic binning, comparative biology and taxonomic classification.</title>
        <authorList>
            <person name="Goeker M."/>
        </authorList>
    </citation>
    <scope>NUCLEOTIDE SEQUENCE [LARGE SCALE GENOMIC DNA]</scope>
    <source>
        <strain evidence="6 7">DSM 105074</strain>
    </source>
</reference>
<dbReference type="InterPro" id="IPR011444">
    <property type="entry name" value="DUF1549"/>
</dbReference>
<evidence type="ECO:0000256" key="2">
    <source>
        <dbReference type="ARBA" id="ARBA00022723"/>
    </source>
</evidence>
<keyword evidence="3 4" id="KW-0408">Iron</keyword>
<dbReference type="GO" id="GO:0020037">
    <property type="term" value="F:heme binding"/>
    <property type="evidence" value="ECO:0007669"/>
    <property type="project" value="InterPro"/>
</dbReference>
<dbReference type="Proteomes" id="UP000557307">
    <property type="component" value="Unassembled WGS sequence"/>
</dbReference>
<dbReference type="SUPFAM" id="SSF46626">
    <property type="entry name" value="Cytochrome c"/>
    <property type="match status" value="1"/>
</dbReference>
<sequence length="765" mass="87784">MARTKVTILTTGLLITVVCTLSAWQWWGGGEVDFNSQIRPILNANCTGCHGGVKTQGNISLLYRESALAKGKSGKPCIVPGYPEQSELIARIKSHDPDDRMPLKAPALSEEQIDLLERWVKEGAEWETHWAYVPPQPQKVPFVLSLWPENDLDHFIFKKLKEQDLSPSREADKASLLRRVTLDLTGLAPTPAEYQAFQNDHSGQAYEKVVDRLLAAPAYGERWAAMWLDLARYGDSQGYQKDRHRDIWQYRDWVIEAFNQDMPFDRFTIEQLAGDLLPQPSVDQRIATAFHRNTNTNDEGGTDDEEFRVVAVIDRVNTTMEVWQGTTMACVQCHSHPYDPFPHKDYYQLMAFFNTSADTDHTSDRPTLRELSGIQQRRKEELLAFLSTHSDTTSREYLMAQEKLSQIRPSRTPVMEELPADSTRRTYVFTRGNWMVHGKEVFPQTPKTLSQLPKDFPKNRLGLAQWLVSTQNPLTARVMVNRYWEQLFGRGLVETLEDLGTQGAKPTHPELLDWLALRFQNEHGWSVKQLLREMVLSATYRQASEVSTPVLEKDPYNLYLARGPRVRLTAEQVRDQALTASSLLSAKMYGPSVMPPQPDGVWQVIRNVMRWRTAENEDRYRRALYTYWRKSSPYPSFTTFDAPSRELCVSRRVRTNTPLQALVTLNDPVYLEAAEGLAWQMKQEKGFHPRENIKAGYERLMGYAPSTERLALLESYYQRSIRHYRQSPADVREFLALGYPKTPHLAALKATANVMLNLDEVVTKQ</sequence>
<evidence type="ECO:0000256" key="3">
    <source>
        <dbReference type="ARBA" id="ARBA00023004"/>
    </source>
</evidence>
<dbReference type="GO" id="GO:0009055">
    <property type="term" value="F:electron transfer activity"/>
    <property type="evidence" value="ECO:0007669"/>
    <property type="project" value="InterPro"/>
</dbReference>
<evidence type="ECO:0000256" key="1">
    <source>
        <dbReference type="ARBA" id="ARBA00022617"/>
    </source>
</evidence>
<dbReference type="Pfam" id="PF07635">
    <property type="entry name" value="PSCyt1"/>
    <property type="match status" value="1"/>
</dbReference>
<dbReference type="Pfam" id="PF07587">
    <property type="entry name" value="PSD1"/>
    <property type="match status" value="1"/>
</dbReference>
<keyword evidence="1 4" id="KW-0349">Heme</keyword>
<proteinExistence type="predicted"/>
<dbReference type="Pfam" id="PF07583">
    <property type="entry name" value="PSCyt2"/>
    <property type="match status" value="1"/>
</dbReference>
<dbReference type="InterPro" id="IPR036909">
    <property type="entry name" value="Cyt_c-like_dom_sf"/>
</dbReference>
<dbReference type="InterPro" id="IPR022655">
    <property type="entry name" value="DUF1553"/>
</dbReference>
<dbReference type="PANTHER" id="PTHR35889">
    <property type="entry name" value="CYCLOINULO-OLIGOSACCHARIDE FRUCTANOTRANSFERASE-RELATED"/>
    <property type="match status" value="1"/>
</dbReference>
<accession>A0A840TN37</accession>
<keyword evidence="7" id="KW-1185">Reference proteome</keyword>
<dbReference type="PANTHER" id="PTHR35889:SF3">
    <property type="entry name" value="F-BOX DOMAIN-CONTAINING PROTEIN"/>
    <property type="match status" value="1"/>
</dbReference>
<evidence type="ECO:0000313" key="6">
    <source>
        <dbReference type="EMBL" id="MBB5284345.1"/>
    </source>
</evidence>
<feature type="domain" description="Cytochrome c" evidence="5">
    <location>
        <begin position="30"/>
        <end position="124"/>
    </location>
</feature>
<dbReference type="InterPro" id="IPR009056">
    <property type="entry name" value="Cyt_c-like_dom"/>
</dbReference>
<comment type="caution">
    <text evidence="6">The sequence shown here is derived from an EMBL/GenBank/DDBJ whole genome shotgun (WGS) entry which is preliminary data.</text>
</comment>
<dbReference type="PROSITE" id="PS51007">
    <property type="entry name" value="CYTC"/>
    <property type="match status" value="1"/>
</dbReference>
<dbReference type="AlphaFoldDB" id="A0A840TN37"/>
<name>A0A840TN37_9BACT</name>
<dbReference type="GO" id="GO:0046872">
    <property type="term" value="F:metal ion binding"/>
    <property type="evidence" value="ECO:0007669"/>
    <property type="project" value="UniProtKB-KW"/>
</dbReference>
<dbReference type="RefSeq" id="WP_184174293.1">
    <property type="nucleotide sequence ID" value="NZ_JACHGF010000003.1"/>
</dbReference>
<dbReference type="InterPro" id="IPR011429">
    <property type="entry name" value="Cyt_c_Planctomycete-type"/>
</dbReference>
<evidence type="ECO:0000259" key="5">
    <source>
        <dbReference type="PROSITE" id="PS51007"/>
    </source>
</evidence>
<evidence type="ECO:0000256" key="4">
    <source>
        <dbReference type="PROSITE-ProRule" id="PRU00433"/>
    </source>
</evidence>
<organism evidence="6 7">
    <name type="scientific">Rhabdobacter roseus</name>
    <dbReference type="NCBI Taxonomy" id="1655419"/>
    <lineage>
        <taxon>Bacteria</taxon>
        <taxon>Pseudomonadati</taxon>
        <taxon>Bacteroidota</taxon>
        <taxon>Cytophagia</taxon>
        <taxon>Cytophagales</taxon>
        <taxon>Cytophagaceae</taxon>
        <taxon>Rhabdobacter</taxon>
    </lineage>
</organism>
<gene>
    <name evidence="6" type="ORF">HNQ92_002488</name>
</gene>